<dbReference type="EMBL" id="FOFT01000022">
    <property type="protein sequence ID" value="SES50878.1"/>
    <property type="molecule type" value="Genomic_DNA"/>
</dbReference>
<gene>
    <name evidence="1" type="ORF">SAMN05216195_122116</name>
</gene>
<sequence length="76" mass="8131">MQPERQTSPSSLGFGKPRHAAQDFAQARLDAEITGINHQRQAAKIVAGRSHDAVDCRELLSMLGLANLPASTALHA</sequence>
<accession>A0A1H9XXG3</accession>
<evidence type="ECO:0000313" key="1">
    <source>
        <dbReference type="EMBL" id="SES50878.1"/>
    </source>
</evidence>
<dbReference type="RefSeq" id="WP_090073753.1">
    <property type="nucleotide sequence ID" value="NZ_FOFT01000022.1"/>
</dbReference>
<dbReference type="OrthoDB" id="4560958at2"/>
<keyword evidence="2" id="KW-1185">Reference proteome</keyword>
<evidence type="ECO:0000313" key="2">
    <source>
        <dbReference type="Proteomes" id="UP000199028"/>
    </source>
</evidence>
<organism evidence="1 2">
    <name type="scientific">Lentzea flaviverrucosa</name>
    <dbReference type="NCBI Taxonomy" id="200379"/>
    <lineage>
        <taxon>Bacteria</taxon>
        <taxon>Bacillati</taxon>
        <taxon>Actinomycetota</taxon>
        <taxon>Actinomycetes</taxon>
        <taxon>Pseudonocardiales</taxon>
        <taxon>Pseudonocardiaceae</taxon>
        <taxon>Lentzea</taxon>
    </lineage>
</organism>
<dbReference type="AlphaFoldDB" id="A0A1H9XXG3"/>
<name>A0A1H9XXG3_9PSEU</name>
<reference evidence="2" key="1">
    <citation type="submission" date="2016-10" db="EMBL/GenBank/DDBJ databases">
        <authorList>
            <person name="Varghese N."/>
            <person name="Submissions S."/>
        </authorList>
    </citation>
    <scope>NUCLEOTIDE SEQUENCE [LARGE SCALE GENOMIC DNA]</scope>
    <source>
        <strain evidence="2">CGMCC 4.578</strain>
    </source>
</reference>
<proteinExistence type="predicted"/>
<dbReference type="Proteomes" id="UP000199028">
    <property type="component" value="Unassembled WGS sequence"/>
</dbReference>
<protein>
    <submittedName>
        <fullName evidence="1">Uncharacterized protein</fullName>
    </submittedName>
</protein>